<sequence>MVSLVELQLPVYLRGGSRSEAAAHPDPTRFPSPADALDLRRTQVSVAAQTASRPMGPWMRQMDFGSPSRSFPACVPRGRDRPRPRPASQEAGQESLACLPPLCPPGSAPPGLALEDTSQGAWSQDTWGTRQRAAATHPSPSLRWGCLSWPFLLALFSFTFLFVGGWDSLGSRRPGKPQLICLWPQGPDAREGSRVPAPAPLHCLPPLTLQPGVDGESIPTYGHVAFQNNVSSCAMLVMSQEVKKSMLADSQHIGGHEVFWMDGCWKPIAIASSSSILKDLLWH</sequence>
<dbReference type="KEGG" id="bbis:104981289"/>
<dbReference type="Proteomes" id="UP000515208">
    <property type="component" value="Unplaced"/>
</dbReference>
<gene>
    <name evidence="3" type="primary">IL15</name>
</gene>
<accession>A0A6P3GGB2</accession>
<dbReference type="RefSeq" id="XP_010828606.1">
    <property type="nucleotide sequence ID" value="XM_010830304.1"/>
</dbReference>
<evidence type="ECO:0000313" key="3">
    <source>
        <dbReference type="RefSeq" id="XP_010828606.1"/>
    </source>
</evidence>
<evidence type="ECO:0000256" key="1">
    <source>
        <dbReference type="SAM" id="MobiDB-lite"/>
    </source>
</evidence>
<dbReference type="AlphaFoldDB" id="A0A6P3GGB2"/>
<organism evidence="2 3">
    <name type="scientific">Bison bison bison</name>
    <name type="common">North American plains bison</name>
    <dbReference type="NCBI Taxonomy" id="43346"/>
    <lineage>
        <taxon>Eukaryota</taxon>
        <taxon>Metazoa</taxon>
        <taxon>Chordata</taxon>
        <taxon>Craniata</taxon>
        <taxon>Vertebrata</taxon>
        <taxon>Euteleostomi</taxon>
        <taxon>Mammalia</taxon>
        <taxon>Eutheria</taxon>
        <taxon>Laurasiatheria</taxon>
        <taxon>Artiodactyla</taxon>
        <taxon>Ruminantia</taxon>
        <taxon>Pecora</taxon>
        <taxon>Bovidae</taxon>
        <taxon>Bovinae</taxon>
        <taxon>Bison</taxon>
    </lineage>
</organism>
<keyword evidence="2" id="KW-1185">Reference proteome</keyword>
<name>A0A6P3GGB2_BISBB</name>
<dbReference type="GeneID" id="104981289"/>
<protein>
    <submittedName>
        <fullName evidence="3">Interleukin-15 isoform X1</fullName>
    </submittedName>
</protein>
<reference evidence="3" key="1">
    <citation type="submission" date="2025-08" db="UniProtKB">
        <authorList>
            <consortium name="RefSeq"/>
        </authorList>
    </citation>
    <scope>IDENTIFICATION</scope>
    <source>
        <tissue evidence="3">Blood</tissue>
    </source>
</reference>
<feature type="region of interest" description="Disordered" evidence="1">
    <location>
        <begin position="48"/>
        <end position="102"/>
    </location>
</feature>
<proteinExistence type="predicted"/>
<evidence type="ECO:0000313" key="2">
    <source>
        <dbReference type="Proteomes" id="UP000515208"/>
    </source>
</evidence>
<dbReference type="CTD" id="3600"/>